<dbReference type="SUPFAM" id="SSF51161">
    <property type="entry name" value="Trimeric LpxA-like enzymes"/>
    <property type="match status" value="1"/>
</dbReference>
<dbReference type="Pfam" id="PF00132">
    <property type="entry name" value="Hexapep"/>
    <property type="match status" value="1"/>
</dbReference>
<evidence type="ECO:0000313" key="1">
    <source>
        <dbReference type="EMBL" id="MFC3701782.1"/>
    </source>
</evidence>
<protein>
    <submittedName>
        <fullName evidence="1">Gamma carbonic anhydrase family protein</fullName>
    </submittedName>
</protein>
<dbReference type="Gene3D" id="2.160.10.10">
    <property type="entry name" value="Hexapeptide repeat proteins"/>
    <property type="match status" value="1"/>
</dbReference>
<gene>
    <name evidence="1" type="ORF">ACFOND_09045</name>
</gene>
<dbReference type="Proteomes" id="UP001595710">
    <property type="component" value="Unassembled WGS sequence"/>
</dbReference>
<dbReference type="InterPro" id="IPR011004">
    <property type="entry name" value="Trimer_LpxA-like_sf"/>
</dbReference>
<dbReference type="EMBL" id="JBHRYN010000011">
    <property type="protein sequence ID" value="MFC3701782.1"/>
    <property type="molecule type" value="Genomic_DNA"/>
</dbReference>
<sequence>MAIHTLGDQQPRLGQRVMIAELSFVLGDVTLEDDVSVWPGAIIRGDMHRISVGARTSVQDGAVLHITHASDYNELGYPLTIGSDVTIGHQACLHGCTIGSEVLIGIGATVLDGAVVEDKVIIAAGALVPPGKRLESGYMYIGSPAKQARKLTDKELSFFKYSAKNYCKLKDQYIDEGLSVV</sequence>
<dbReference type="InterPro" id="IPR047324">
    <property type="entry name" value="LbH_gamma_CA-like"/>
</dbReference>
<dbReference type="PANTHER" id="PTHR13061">
    <property type="entry name" value="DYNACTIN SUBUNIT P25"/>
    <property type="match status" value="1"/>
</dbReference>
<dbReference type="RefSeq" id="WP_252729015.1">
    <property type="nucleotide sequence ID" value="NZ_JAUFQI010000001.1"/>
</dbReference>
<reference evidence="2" key="1">
    <citation type="journal article" date="2019" name="Int. J. Syst. Evol. Microbiol.">
        <title>The Global Catalogue of Microorganisms (GCM) 10K type strain sequencing project: providing services to taxonomists for standard genome sequencing and annotation.</title>
        <authorList>
            <consortium name="The Broad Institute Genomics Platform"/>
            <consortium name="The Broad Institute Genome Sequencing Center for Infectious Disease"/>
            <person name="Wu L."/>
            <person name="Ma J."/>
        </authorList>
    </citation>
    <scope>NUCLEOTIDE SEQUENCE [LARGE SCALE GENOMIC DNA]</scope>
    <source>
        <strain evidence="2">CECT 8288</strain>
    </source>
</reference>
<proteinExistence type="predicted"/>
<accession>A0ABV7WS42</accession>
<organism evidence="1 2">
    <name type="scientific">Reinekea marina</name>
    <dbReference type="NCBI Taxonomy" id="1310421"/>
    <lineage>
        <taxon>Bacteria</taxon>
        <taxon>Pseudomonadati</taxon>
        <taxon>Pseudomonadota</taxon>
        <taxon>Gammaproteobacteria</taxon>
        <taxon>Oceanospirillales</taxon>
        <taxon>Saccharospirillaceae</taxon>
        <taxon>Reinekea</taxon>
    </lineage>
</organism>
<evidence type="ECO:0000313" key="2">
    <source>
        <dbReference type="Proteomes" id="UP001595710"/>
    </source>
</evidence>
<dbReference type="PANTHER" id="PTHR13061:SF56">
    <property type="entry name" value="PROTEIN YRDA"/>
    <property type="match status" value="1"/>
</dbReference>
<dbReference type="InterPro" id="IPR050484">
    <property type="entry name" value="Transf_Hexapept/Carb_Anhydrase"/>
</dbReference>
<keyword evidence="2" id="KW-1185">Reference proteome</keyword>
<dbReference type="InterPro" id="IPR001451">
    <property type="entry name" value="Hexapep"/>
</dbReference>
<name>A0ABV7WS42_9GAMM</name>
<dbReference type="CDD" id="cd04645">
    <property type="entry name" value="LbH_gamma_CA_like"/>
    <property type="match status" value="1"/>
</dbReference>
<comment type="caution">
    <text evidence="1">The sequence shown here is derived from an EMBL/GenBank/DDBJ whole genome shotgun (WGS) entry which is preliminary data.</text>
</comment>